<evidence type="ECO:0000256" key="1">
    <source>
        <dbReference type="ARBA" id="ARBA00010541"/>
    </source>
</evidence>
<dbReference type="SUPFAM" id="SSF50494">
    <property type="entry name" value="Trypsin-like serine proteases"/>
    <property type="match status" value="1"/>
</dbReference>
<dbReference type="PANTHER" id="PTHR43343:SF3">
    <property type="entry name" value="PROTEASE DO-LIKE 8, CHLOROPLASTIC"/>
    <property type="match status" value="1"/>
</dbReference>
<keyword evidence="4" id="KW-0732">Signal</keyword>
<organism evidence="5 6">
    <name type="scientific">Pseudodesulfovibrio indicus</name>
    <dbReference type="NCBI Taxonomy" id="1716143"/>
    <lineage>
        <taxon>Bacteria</taxon>
        <taxon>Pseudomonadati</taxon>
        <taxon>Thermodesulfobacteriota</taxon>
        <taxon>Desulfovibrionia</taxon>
        <taxon>Desulfovibrionales</taxon>
        <taxon>Desulfovibrionaceae</taxon>
    </lineage>
</organism>
<gene>
    <name evidence="5" type="ORF">EDC59_10964</name>
</gene>
<evidence type="ECO:0000256" key="3">
    <source>
        <dbReference type="ARBA" id="ARBA00022801"/>
    </source>
</evidence>
<comment type="similarity">
    <text evidence="1">Belongs to the peptidase S1C family.</text>
</comment>
<dbReference type="GO" id="GO:0004252">
    <property type="term" value="F:serine-type endopeptidase activity"/>
    <property type="evidence" value="ECO:0007669"/>
    <property type="project" value="InterPro"/>
</dbReference>
<comment type="caution">
    <text evidence="5">The sequence shown here is derived from an EMBL/GenBank/DDBJ whole genome shotgun (WGS) entry which is preliminary data.</text>
</comment>
<dbReference type="EMBL" id="SOBK01000009">
    <property type="protein sequence ID" value="TDT87177.1"/>
    <property type="molecule type" value="Genomic_DNA"/>
</dbReference>
<evidence type="ECO:0000313" key="5">
    <source>
        <dbReference type="EMBL" id="TDT87177.1"/>
    </source>
</evidence>
<feature type="chain" id="PRO_5041688689" evidence="4">
    <location>
        <begin position="26"/>
        <end position="749"/>
    </location>
</feature>
<dbReference type="PROSITE" id="PS51257">
    <property type="entry name" value="PROKAR_LIPOPROTEIN"/>
    <property type="match status" value="1"/>
</dbReference>
<dbReference type="InterPro" id="IPR001940">
    <property type="entry name" value="Peptidase_S1C"/>
</dbReference>
<dbReference type="PANTHER" id="PTHR43343">
    <property type="entry name" value="PEPTIDASE S12"/>
    <property type="match status" value="1"/>
</dbReference>
<accession>A0AA94PJZ6</accession>
<reference evidence="5 6" key="1">
    <citation type="submission" date="2019-03" db="EMBL/GenBank/DDBJ databases">
        <title>Genomic Encyclopedia of Type Strains, Phase IV (KMG-IV): sequencing the most valuable type-strain genomes for metagenomic binning, comparative biology and taxonomic classification.</title>
        <authorList>
            <person name="Goeker M."/>
        </authorList>
    </citation>
    <scope>NUCLEOTIDE SEQUENCE [LARGE SCALE GENOMIC DNA]</scope>
    <source>
        <strain evidence="5 6">DSM 101483</strain>
    </source>
</reference>
<proteinExistence type="inferred from homology"/>
<dbReference type="InterPro" id="IPR043504">
    <property type="entry name" value="Peptidase_S1_PA_chymotrypsin"/>
</dbReference>
<keyword evidence="3" id="KW-0378">Hydrolase</keyword>
<name>A0AA94PJZ6_9BACT</name>
<dbReference type="Gene3D" id="2.40.10.10">
    <property type="entry name" value="Trypsin-like serine proteases"/>
    <property type="match status" value="2"/>
</dbReference>
<feature type="signal peptide" evidence="4">
    <location>
        <begin position="1"/>
        <end position="25"/>
    </location>
</feature>
<dbReference type="GO" id="GO:0006508">
    <property type="term" value="P:proteolysis"/>
    <property type="evidence" value="ECO:0007669"/>
    <property type="project" value="UniProtKB-KW"/>
</dbReference>
<keyword evidence="2" id="KW-0645">Protease</keyword>
<evidence type="ECO:0000256" key="2">
    <source>
        <dbReference type="ARBA" id="ARBA00022670"/>
    </source>
</evidence>
<dbReference type="InterPro" id="IPR009003">
    <property type="entry name" value="Peptidase_S1_PA"/>
</dbReference>
<dbReference type="Pfam" id="PF13365">
    <property type="entry name" value="Trypsin_2"/>
    <property type="match status" value="1"/>
</dbReference>
<dbReference type="PRINTS" id="PR00834">
    <property type="entry name" value="PROTEASES2C"/>
</dbReference>
<dbReference type="AlphaFoldDB" id="A0AA94PJZ6"/>
<sequence>MRRCTVVSALLVCLSLILISCNAKMGGTGGSRSDSPAAKSAALLDQGKVDEAASVVAENGAYFSGVMGDPEVDVLLDRLTRGLQFKYSPQVAELSARADSFVWPVDRSRWAEAGAALSEMETLTRSLRAPAIFGYPQFRPVGYDQALKGAAAKVEAVRSDAPGNFATYPLDNGRNFFAEYPLKLDARAFLAANEPVWSKALSAMDGVGSEKFLAVYGPDLPESARGRMAENYFLSLCPHPEKADLKDILSAYGKCREAGLELKTIPGIKIGFLQVTSPDMIKDKALDFGLDIRLDMPFEAAKASMRTAFEHQAVKDADILVLVNIAVAKARRVVAREETVRSTYVASFVRESNPEYEIAKAEMESATKEAQEAKNKETTHWAWDPIMHYLEEGEKDDLIAATDKRLAEAREKLRTTPKFIEQPEYQPYPVTKAHMDIYKFATVNYYVVDKRRKQFFRDTFDFSEKSFFTVCYALQDSDPERTKFLQESVLEEDVVRYELEPAGVNLSDLLGQYASRPAEAKRYADMGDVHRAFTADRSKAQQARRDETYGYDKYADKRFDSVVVVRNTGTGIGAGFYVTEDMVITNYHVVGESSYVQLRTFDEREVMGRVIARDARLDLALIQSDLRGKPVCFYNKRELPLGESLEMIGHPYGLEFSVTRGVISSIREAPPINYTESASRVLYIQTDAASNGGNSGGPVFYGNYVVGVHDWGIKKTGADTAAQGLNFSIHYSEVFNFLDSNSVRICKGS</sequence>
<evidence type="ECO:0000256" key="4">
    <source>
        <dbReference type="SAM" id="SignalP"/>
    </source>
</evidence>
<evidence type="ECO:0000313" key="6">
    <source>
        <dbReference type="Proteomes" id="UP000295506"/>
    </source>
</evidence>
<protein>
    <submittedName>
        <fullName evidence="5">Trypsin-like peptidase</fullName>
    </submittedName>
</protein>
<dbReference type="Proteomes" id="UP000295506">
    <property type="component" value="Unassembled WGS sequence"/>
</dbReference>
<dbReference type="InterPro" id="IPR051201">
    <property type="entry name" value="Chloro_Bact_Ser_Proteases"/>
</dbReference>